<evidence type="ECO:0000313" key="1">
    <source>
        <dbReference type="EMBL" id="QJA49752.1"/>
    </source>
</evidence>
<name>A0A6H1ZQL0_9ZZZZ</name>
<sequence length="572" mass="66171">MKTSATAFQYVLRIWGTHPVAKKNVLYFECKKRAEVNSKSDDKLIFYEFKQKYLETHRTFDSATFNKITKPKDNICPECGNNIIIHKRITRIIRFASETLPTDSSTIEGDTYQSAEVRNTQYPEFKKWLPPFLIKEKKANSKDKKDITIRNPTITILDPNANQNFDGLEYIGADILIEFVSYNQDVQGVAGVDRLSVWEDEEPPLDFHEEQLPRIIGDDGDIIISVTPANGMTWTYDDIFEKAAIYLRTQTICDYYLREEGKVVQEIEKTDSEHNIAVIQSATDDNPTLSPDSIDAIFNEMPDLDGTAIATRRYGIFKQATGRIFKDMNYNVHMIDPRTYGIGSEYINGLTIARTFDFHPANPHAIIWAGISSTDEIFVYREWGPSPDKWVISRLCREMARMSSFEKYVCNLIDPLANTPNQETGKTTVELMNESFLQLKKDGVGMGGYWEPFNTKGEVGRDAIKERLHNSLKVERPFNNTVTEDGRTKQLPTIWIFKDCREAARSLKQWRLESWVSNRQLATRDRKEKHAEKWSHFCTALEGLLKDKRFRPRRESLKPAQREYKRFQGGRR</sequence>
<dbReference type="InterPro" id="IPR027417">
    <property type="entry name" value="P-loop_NTPase"/>
</dbReference>
<dbReference type="EMBL" id="MT141508">
    <property type="protein sequence ID" value="QJA63879.1"/>
    <property type="molecule type" value="Genomic_DNA"/>
</dbReference>
<proteinExistence type="predicted"/>
<dbReference type="EMBL" id="MT142467">
    <property type="protein sequence ID" value="QJA81691.1"/>
    <property type="molecule type" value="Genomic_DNA"/>
</dbReference>
<dbReference type="AlphaFoldDB" id="A0A6H1ZQL0"/>
<dbReference type="Gene3D" id="3.30.420.280">
    <property type="match status" value="1"/>
</dbReference>
<dbReference type="EMBL" id="MT144152">
    <property type="protein sequence ID" value="QJA49752.1"/>
    <property type="molecule type" value="Genomic_DNA"/>
</dbReference>
<gene>
    <name evidence="3" type="ORF">MM415A00502_0015</name>
    <name evidence="2" type="ORF">MM415B00571_0025</name>
    <name evidence="1" type="ORF">TM448A01450_0018</name>
</gene>
<reference evidence="1" key="1">
    <citation type="submission" date="2020-03" db="EMBL/GenBank/DDBJ databases">
        <title>The deep terrestrial virosphere.</title>
        <authorList>
            <person name="Holmfeldt K."/>
            <person name="Nilsson E."/>
            <person name="Simone D."/>
            <person name="Lopez-Fernandez M."/>
            <person name="Wu X."/>
            <person name="de Brujin I."/>
            <person name="Lundin D."/>
            <person name="Andersson A."/>
            <person name="Bertilsson S."/>
            <person name="Dopson M."/>
        </authorList>
    </citation>
    <scope>NUCLEOTIDE SEQUENCE</scope>
    <source>
        <strain evidence="3">MM415A00502</strain>
        <strain evidence="2">MM415B00571</strain>
        <strain evidence="1">TM448A01450</strain>
    </source>
</reference>
<protein>
    <submittedName>
        <fullName evidence="1">Putative terminase</fullName>
    </submittedName>
</protein>
<dbReference type="Gene3D" id="3.40.50.300">
    <property type="entry name" value="P-loop containing nucleotide triphosphate hydrolases"/>
    <property type="match status" value="1"/>
</dbReference>
<evidence type="ECO:0000313" key="2">
    <source>
        <dbReference type="EMBL" id="QJA63879.1"/>
    </source>
</evidence>
<organism evidence="1">
    <name type="scientific">viral metagenome</name>
    <dbReference type="NCBI Taxonomy" id="1070528"/>
    <lineage>
        <taxon>unclassified sequences</taxon>
        <taxon>metagenomes</taxon>
        <taxon>organismal metagenomes</taxon>
    </lineage>
</organism>
<evidence type="ECO:0000313" key="3">
    <source>
        <dbReference type="EMBL" id="QJA81691.1"/>
    </source>
</evidence>
<accession>A0A6H1ZQL0</accession>